<dbReference type="EMBL" id="BK015247">
    <property type="protein sequence ID" value="DAD97712.1"/>
    <property type="molecule type" value="Genomic_DNA"/>
</dbReference>
<sequence length="68" mass="7913">MRQEIKIGEIFKHEGVKLIVRKSVTLGDCRRCFFGKKGNVACGGPKCIAYERKDKNYVYFEKVEEKLQ</sequence>
<accession>A0A8S5NU46</accession>
<evidence type="ECO:0000313" key="1">
    <source>
        <dbReference type="EMBL" id="DAD97712.1"/>
    </source>
</evidence>
<reference evidence="1" key="1">
    <citation type="journal article" date="2021" name="Proc. Natl. Acad. Sci. U.S.A.">
        <title>A Catalog of Tens of Thousands of Viruses from Human Metagenomes Reveals Hidden Associations with Chronic Diseases.</title>
        <authorList>
            <person name="Tisza M.J."/>
            <person name="Buck C.B."/>
        </authorList>
    </citation>
    <scope>NUCLEOTIDE SEQUENCE</scope>
    <source>
        <strain evidence="1">CtrTt13</strain>
    </source>
</reference>
<protein>
    <submittedName>
        <fullName evidence="1">Uncharacterized protein</fullName>
    </submittedName>
</protein>
<organism evidence="1">
    <name type="scientific">Podoviridae sp. ctrTt13</name>
    <dbReference type="NCBI Taxonomy" id="2825279"/>
    <lineage>
        <taxon>Viruses</taxon>
        <taxon>Duplodnaviria</taxon>
        <taxon>Heunggongvirae</taxon>
        <taxon>Uroviricota</taxon>
        <taxon>Caudoviricetes</taxon>
    </lineage>
</organism>
<proteinExistence type="predicted"/>
<name>A0A8S5NU46_9CAUD</name>